<organism evidence="1">
    <name type="scientific">Anguilla anguilla</name>
    <name type="common">European freshwater eel</name>
    <name type="synonym">Muraena anguilla</name>
    <dbReference type="NCBI Taxonomy" id="7936"/>
    <lineage>
        <taxon>Eukaryota</taxon>
        <taxon>Metazoa</taxon>
        <taxon>Chordata</taxon>
        <taxon>Craniata</taxon>
        <taxon>Vertebrata</taxon>
        <taxon>Euteleostomi</taxon>
        <taxon>Actinopterygii</taxon>
        <taxon>Neopterygii</taxon>
        <taxon>Teleostei</taxon>
        <taxon>Anguilliformes</taxon>
        <taxon>Anguillidae</taxon>
        <taxon>Anguilla</taxon>
    </lineage>
</organism>
<reference evidence="1" key="2">
    <citation type="journal article" date="2015" name="Fish Shellfish Immunol.">
        <title>Early steps in the European eel (Anguilla anguilla)-Vibrio vulnificus interaction in the gills: Role of the RtxA13 toxin.</title>
        <authorList>
            <person name="Callol A."/>
            <person name="Pajuelo D."/>
            <person name="Ebbesson L."/>
            <person name="Teles M."/>
            <person name="MacKenzie S."/>
            <person name="Amaro C."/>
        </authorList>
    </citation>
    <scope>NUCLEOTIDE SEQUENCE</scope>
</reference>
<accession>A0A0E9U1G3</accession>
<proteinExistence type="predicted"/>
<sequence length="23" mass="2631">MFSPHQEFASNAIFMEISGIFRA</sequence>
<name>A0A0E9U1G3_ANGAN</name>
<reference evidence="1" key="1">
    <citation type="submission" date="2014-11" db="EMBL/GenBank/DDBJ databases">
        <authorList>
            <person name="Amaro Gonzalez C."/>
        </authorList>
    </citation>
    <scope>NUCLEOTIDE SEQUENCE</scope>
</reference>
<dbReference type="EMBL" id="GBXM01048921">
    <property type="protein sequence ID" value="JAH59656.1"/>
    <property type="molecule type" value="Transcribed_RNA"/>
</dbReference>
<evidence type="ECO:0000313" key="1">
    <source>
        <dbReference type="EMBL" id="JAH59656.1"/>
    </source>
</evidence>
<protein>
    <submittedName>
        <fullName evidence="1">Uncharacterized protein</fullName>
    </submittedName>
</protein>
<dbReference type="AlphaFoldDB" id="A0A0E9U1G3"/>